<evidence type="ECO:0000313" key="2">
    <source>
        <dbReference type="EMBL" id="EQD36904.1"/>
    </source>
</evidence>
<dbReference type="InterPro" id="IPR035929">
    <property type="entry name" value="CoaB-like_sf"/>
</dbReference>
<comment type="caution">
    <text evidence="2">The sequence shown here is derived from an EMBL/GenBank/DDBJ whole genome shotgun (WGS) entry which is preliminary data.</text>
</comment>
<dbReference type="Gene3D" id="3.40.50.10300">
    <property type="entry name" value="CoaB-like"/>
    <property type="match status" value="1"/>
</dbReference>
<dbReference type="EMBL" id="AUZY01010873">
    <property type="protein sequence ID" value="EQD36904.1"/>
    <property type="molecule type" value="Genomic_DNA"/>
</dbReference>
<dbReference type="InterPro" id="IPR007085">
    <property type="entry name" value="DNA/pantothenate-metab_flavo_C"/>
</dbReference>
<sequence>MITNRSSGRQGYAVAEVAQRLGAHVTLVSAARRELALDVTTGVEVIPVDTAAEMAEALLE</sequence>
<feature type="domain" description="DNA/pantothenate metabolism flavoprotein C-terminal" evidence="1">
    <location>
        <begin position="1"/>
        <end position="59"/>
    </location>
</feature>
<dbReference type="GO" id="GO:0016874">
    <property type="term" value="F:ligase activity"/>
    <property type="evidence" value="ECO:0007669"/>
    <property type="project" value="UniProtKB-KW"/>
</dbReference>
<gene>
    <name evidence="2" type="ORF">B1B_16345</name>
</gene>
<accession>T1A7M3</accession>
<name>T1A7M3_9ZZZZ</name>
<keyword evidence="2" id="KW-0436">Ligase</keyword>
<reference evidence="2" key="2">
    <citation type="journal article" date="2014" name="ISME J.">
        <title>Microbial stratification in low pH oxic and suboxic macroscopic growths along an acid mine drainage.</title>
        <authorList>
            <person name="Mendez-Garcia C."/>
            <person name="Mesa V."/>
            <person name="Sprenger R.R."/>
            <person name="Richter M."/>
            <person name="Diez M.S."/>
            <person name="Solano J."/>
            <person name="Bargiela R."/>
            <person name="Golyshina O.V."/>
            <person name="Manteca A."/>
            <person name="Ramos J.L."/>
            <person name="Gallego J.R."/>
            <person name="Llorente I."/>
            <person name="Martins Dos Santos V.A."/>
            <person name="Jensen O.N."/>
            <person name="Pelaez A.I."/>
            <person name="Sanchez J."/>
            <person name="Ferrer M."/>
        </authorList>
    </citation>
    <scope>NUCLEOTIDE SEQUENCE</scope>
</reference>
<feature type="non-terminal residue" evidence="2">
    <location>
        <position position="60"/>
    </location>
</feature>
<evidence type="ECO:0000259" key="1">
    <source>
        <dbReference type="Pfam" id="PF04127"/>
    </source>
</evidence>
<protein>
    <submittedName>
        <fullName evidence="2">Phosphopantothenoylcysteine decarboxylase/phosphopantothenate--cysteine ligase</fullName>
    </submittedName>
</protein>
<proteinExistence type="predicted"/>
<dbReference type="Pfam" id="PF04127">
    <property type="entry name" value="DFP"/>
    <property type="match status" value="1"/>
</dbReference>
<reference evidence="2" key="1">
    <citation type="submission" date="2013-08" db="EMBL/GenBank/DDBJ databases">
        <authorList>
            <person name="Mendez C."/>
            <person name="Richter M."/>
            <person name="Ferrer M."/>
            <person name="Sanchez J."/>
        </authorList>
    </citation>
    <scope>NUCLEOTIDE SEQUENCE</scope>
</reference>
<organism evidence="2">
    <name type="scientific">mine drainage metagenome</name>
    <dbReference type="NCBI Taxonomy" id="410659"/>
    <lineage>
        <taxon>unclassified sequences</taxon>
        <taxon>metagenomes</taxon>
        <taxon>ecological metagenomes</taxon>
    </lineage>
</organism>
<dbReference type="GO" id="GO:0015937">
    <property type="term" value="P:coenzyme A biosynthetic process"/>
    <property type="evidence" value="ECO:0007669"/>
    <property type="project" value="UniProtKB-ARBA"/>
</dbReference>
<dbReference type="SUPFAM" id="SSF102645">
    <property type="entry name" value="CoaB-like"/>
    <property type="match status" value="1"/>
</dbReference>
<dbReference type="AlphaFoldDB" id="T1A7M3"/>